<dbReference type="InterPro" id="IPR012093">
    <property type="entry name" value="Pirin"/>
</dbReference>
<feature type="region of interest" description="Disordered" evidence="3">
    <location>
        <begin position="318"/>
        <end position="345"/>
    </location>
</feature>
<gene>
    <name evidence="6" type="ORF">JY651_14115</name>
</gene>
<accession>A0ABX7P691</accession>
<evidence type="ECO:0000259" key="5">
    <source>
        <dbReference type="Pfam" id="PF05726"/>
    </source>
</evidence>
<sequence length="345" mass="38010">MSQQKSPQQEAILRVEPLGMPWRTPDPFLFCVHHDDKYPTGNERLGPTASLAGRNLGQDFDGRDGWNMYHGTVVPGFPQHPHRGFETVTVVRNGLLDHSDSLGAAARFGGGDVQWLTAGAGINHSEMFPLLKRDQPNPVELFQIWLNLPRANKLVEPHFSMLWSHVIPKHVAKDEAGRTTEITVVAGTLGDVEAPPPPPKSWAAQAESDVAIWTLKLAPGARWTLPAAAKGSNRTLYFFLGSGLRVAGRSIPASHGIDLRADVDVELENGPDVAELLLLQGRPIGEPVVQYGPFVMNSRQEIQQAFADYQRTGFGGWPWPSHDPVHPREEGRFARHADGRLERPA</sequence>
<dbReference type="Gene3D" id="2.60.120.10">
    <property type="entry name" value="Jelly Rolls"/>
    <property type="match status" value="2"/>
</dbReference>
<dbReference type="InterPro" id="IPR011051">
    <property type="entry name" value="RmlC_Cupin_sf"/>
</dbReference>
<feature type="domain" description="Pirin C-terminal" evidence="5">
    <location>
        <begin position="213"/>
        <end position="315"/>
    </location>
</feature>
<dbReference type="PANTHER" id="PTHR13903">
    <property type="entry name" value="PIRIN-RELATED"/>
    <property type="match status" value="1"/>
</dbReference>
<comment type="similarity">
    <text evidence="1 2">Belongs to the pirin family.</text>
</comment>
<protein>
    <submittedName>
        <fullName evidence="6">Pirin family protein</fullName>
    </submittedName>
</protein>
<organism evidence="6 7">
    <name type="scientific">Pyxidicoccus parkwayensis</name>
    <dbReference type="NCBI Taxonomy" id="2813578"/>
    <lineage>
        <taxon>Bacteria</taxon>
        <taxon>Pseudomonadati</taxon>
        <taxon>Myxococcota</taxon>
        <taxon>Myxococcia</taxon>
        <taxon>Myxococcales</taxon>
        <taxon>Cystobacterineae</taxon>
        <taxon>Myxococcaceae</taxon>
        <taxon>Pyxidicoccus</taxon>
    </lineage>
</organism>
<dbReference type="EMBL" id="CP071090">
    <property type="protein sequence ID" value="QSQ25986.1"/>
    <property type="molecule type" value="Genomic_DNA"/>
</dbReference>
<dbReference type="InterPro" id="IPR014710">
    <property type="entry name" value="RmlC-like_jellyroll"/>
</dbReference>
<dbReference type="CDD" id="cd02247">
    <property type="entry name" value="cupin_pirin_C"/>
    <property type="match status" value="1"/>
</dbReference>
<evidence type="ECO:0000256" key="1">
    <source>
        <dbReference type="ARBA" id="ARBA00008416"/>
    </source>
</evidence>
<dbReference type="SUPFAM" id="SSF51182">
    <property type="entry name" value="RmlC-like cupins"/>
    <property type="match status" value="1"/>
</dbReference>
<dbReference type="Pfam" id="PF05726">
    <property type="entry name" value="Pirin_C"/>
    <property type="match status" value="1"/>
</dbReference>
<name>A0ABX7P691_9BACT</name>
<feature type="compositionally biased region" description="Basic and acidic residues" evidence="3">
    <location>
        <begin position="323"/>
        <end position="345"/>
    </location>
</feature>
<feature type="domain" description="Pirin N-terminal" evidence="4">
    <location>
        <begin position="70"/>
        <end position="146"/>
    </location>
</feature>
<evidence type="ECO:0000256" key="3">
    <source>
        <dbReference type="SAM" id="MobiDB-lite"/>
    </source>
</evidence>
<dbReference type="InterPro" id="IPR008778">
    <property type="entry name" value="Pirin_C_dom"/>
</dbReference>
<reference evidence="6 7" key="1">
    <citation type="submission" date="2021-02" db="EMBL/GenBank/DDBJ databases">
        <title>De Novo genome assembly of isolated myxobacteria.</title>
        <authorList>
            <person name="Stevens D.C."/>
        </authorList>
    </citation>
    <scope>NUCLEOTIDE SEQUENCE [LARGE SCALE GENOMIC DNA]</scope>
    <source>
        <strain evidence="7">SCPEA02</strain>
    </source>
</reference>
<dbReference type="Proteomes" id="UP000662747">
    <property type="component" value="Chromosome"/>
</dbReference>
<evidence type="ECO:0000256" key="2">
    <source>
        <dbReference type="RuleBase" id="RU003457"/>
    </source>
</evidence>
<evidence type="ECO:0000259" key="4">
    <source>
        <dbReference type="Pfam" id="PF02678"/>
    </source>
</evidence>
<evidence type="ECO:0000313" key="7">
    <source>
        <dbReference type="Proteomes" id="UP000662747"/>
    </source>
</evidence>
<proteinExistence type="inferred from homology"/>
<dbReference type="PANTHER" id="PTHR13903:SF8">
    <property type="entry name" value="PIRIN"/>
    <property type="match status" value="1"/>
</dbReference>
<evidence type="ECO:0000313" key="6">
    <source>
        <dbReference type="EMBL" id="QSQ25986.1"/>
    </source>
</evidence>
<dbReference type="InterPro" id="IPR003829">
    <property type="entry name" value="Pirin_N_dom"/>
</dbReference>
<dbReference type="RefSeq" id="WP_206727536.1">
    <property type="nucleotide sequence ID" value="NZ_CP071090.1"/>
</dbReference>
<dbReference type="Pfam" id="PF02678">
    <property type="entry name" value="Pirin"/>
    <property type="match status" value="1"/>
</dbReference>
<keyword evidence="7" id="KW-1185">Reference proteome</keyword>